<keyword evidence="6 8" id="KW-1133">Transmembrane helix</keyword>
<evidence type="ECO:0000256" key="6">
    <source>
        <dbReference type="ARBA" id="ARBA00022989"/>
    </source>
</evidence>
<evidence type="ECO:0000256" key="7">
    <source>
        <dbReference type="ARBA" id="ARBA00023136"/>
    </source>
</evidence>
<evidence type="ECO:0000256" key="2">
    <source>
        <dbReference type="ARBA" id="ARBA00009142"/>
    </source>
</evidence>
<evidence type="ECO:0000256" key="5">
    <source>
        <dbReference type="ARBA" id="ARBA00022692"/>
    </source>
</evidence>
<dbReference type="PANTHER" id="PTHR30269:SF23">
    <property type="entry name" value="MEMBRANE TRANSPORTER PROTEIN YDHB-RELATED"/>
    <property type="match status" value="1"/>
</dbReference>
<evidence type="ECO:0000256" key="3">
    <source>
        <dbReference type="ARBA" id="ARBA00022448"/>
    </source>
</evidence>
<dbReference type="EMBL" id="JAXAFJ010000001">
    <property type="protein sequence ID" value="MDX6804789.1"/>
    <property type="molecule type" value="Genomic_DNA"/>
</dbReference>
<dbReference type="RefSeq" id="WP_319842906.1">
    <property type="nucleotide sequence ID" value="NZ_JAXAFJ010000001.1"/>
</dbReference>
<organism evidence="9 10">
    <name type="scientific">Terrihabitans rhizophilus</name>
    <dbReference type="NCBI Taxonomy" id="3092662"/>
    <lineage>
        <taxon>Bacteria</taxon>
        <taxon>Pseudomonadati</taxon>
        <taxon>Pseudomonadota</taxon>
        <taxon>Alphaproteobacteria</taxon>
        <taxon>Hyphomicrobiales</taxon>
        <taxon>Terrihabitans</taxon>
    </lineage>
</organism>
<comment type="caution">
    <text evidence="9">The sequence shown here is derived from an EMBL/GenBank/DDBJ whole genome shotgun (WGS) entry which is preliminary data.</text>
</comment>
<evidence type="ECO:0000256" key="8">
    <source>
        <dbReference type="RuleBase" id="RU363041"/>
    </source>
</evidence>
<keyword evidence="10" id="KW-1185">Reference proteome</keyword>
<comment type="similarity">
    <text evidence="2 8">Belongs to the 4-toluene sulfonate uptake permease (TSUP) (TC 2.A.102) family.</text>
</comment>
<name>A0ABU4RL24_9HYPH</name>
<proteinExistence type="inferred from homology"/>
<dbReference type="Pfam" id="PF01925">
    <property type="entry name" value="TauE"/>
    <property type="match status" value="1"/>
</dbReference>
<evidence type="ECO:0000313" key="10">
    <source>
        <dbReference type="Proteomes" id="UP001274321"/>
    </source>
</evidence>
<feature type="transmembrane region" description="Helical" evidence="8">
    <location>
        <begin position="230"/>
        <end position="253"/>
    </location>
</feature>
<evidence type="ECO:0000313" key="9">
    <source>
        <dbReference type="EMBL" id="MDX6804789.1"/>
    </source>
</evidence>
<keyword evidence="7 8" id="KW-0472">Membrane</keyword>
<evidence type="ECO:0000256" key="1">
    <source>
        <dbReference type="ARBA" id="ARBA00004651"/>
    </source>
</evidence>
<feature type="transmembrane region" description="Helical" evidence="8">
    <location>
        <begin position="130"/>
        <end position="152"/>
    </location>
</feature>
<protein>
    <recommendedName>
        <fullName evidence="8">Probable membrane transporter protein</fullName>
    </recommendedName>
</protein>
<feature type="transmembrane region" description="Helical" evidence="8">
    <location>
        <begin position="81"/>
        <end position="100"/>
    </location>
</feature>
<dbReference type="PANTHER" id="PTHR30269">
    <property type="entry name" value="TRANSMEMBRANE PROTEIN YFCA"/>
    <property type="match status" value="1"/>
</dbReference>
<accession>A0ABU4RL24</accession>
<evidence type="ECO:0000256" key="4">
    <source>
        <dbReference type="ARBA" id="ARBA00022475"/>
    </source>
</evidence>
<gene>
    <name evidence="9" type="ORF">SCD90_01820</name>
</gene>
<dbReference type="InterPro" id="IPR052017">
    <property type="entry name" value="TSUP"/>
</dbReference>
<keyword evidence="3" id="KW-0813">Transport</keyword>
<sequence>MDMVAAGTADLSLWQFLALGAVAFFGAVLGGVSGFGAGLIVTPFLVPVVGIKGVVPVMSVAMVLGNLSRFWVYRDQVRRDVILKIMIPAVPGVIAGTLLYDVLPREPLALCIGAFLLVSIPLRRHLAKKAVVPTPAAVVGVSAGFGVVSGALPGGGIVLMPLLLGLGLSTGALVGTDAIIGMAVNLVKIAMFGKLDLLNRDLMIGGLLVGLCMIPGAYGARWLIERMNVHLHTAVIEGLVVFSGLSFIWSGLFP</sequence>
<feature type="transmembrane region" description="Helical" evidence="8">
    <location>
        <begin position="158"/>
        <end position="181"/>
    </location>
</feature>
<keyword evidence="4 8" id="KW-1003">Cell membrane</keyword>
<feature type="transmembrane region" description="Helical" evidence="8">
    <location>
        <begin position="202"/>
        <end position="224"/>
    </location>
</feature>
<comment type="subcellular location">
    <subcellularLocation>
        <location evidence="1 8">Cell membrane</location>
        <topology evidence="1 8">Multi-pass membrane protein</topology>
    </subcellularLocation>
</comment>
<dbReference type="Proteomes" id="UP001274321">
    <property type="component" value="Unassembled WGS sequence"/>
</dbReference>
<feature type="transmembrane region" description="Helical" evidence="8">
    <location>
        <begin position="12"/>
        <end position="41"/>
    </location>
</feature>
<dbReference type="InterPro" id="IPR002781">
    <property type="entry name" value="TM_pro_TauE-like"/>
</dbReference>
<keyword evidence="5 8" id="KW-0812">Transmembrane</keyword>
<reference evidence="9 10" key="1">
    <citation type="submission" date="2023-11" db="EMBL/GenBank/DDBJ databases">
        <authorList>
            <person name="Bao R."/>
        </authorList>
    </citation>
    <scope>NUCLEOTIDE SEQUENCE [LARGE SCALE GENOMIC DNA]</scope>
    <source>
        <strain evidence="9 10">PJ23</strain>
    </source>
</reference>